<gene>
    <name evidence="7" type="ORF">DSM02_3240</name>
</gene>
<dbReference type="Pfam" id="PF25973">
    <property type="entry name" value="BSH_CzcB"/>
    <property type="match status" value="1"/>
</dbReference>
<reference evidence="7 8" key="1">
    <citation type="submission" date="2018-07" db="EMBL/GenBank/DDBJ databases">
        <title>Leeuwenhoekiella genomics.</title>
        <authorList>
            <person name="Tahon G."/>
            <person name="Willems A."/>
        </authorList>
    </citation>
    <scope>NUCLEOTIDE SEQUENCE [LARGE SCALE GENOMIC DNA]</scope>
    <source>
        <strain evidence="7 8">LMG 29608</strain>
    </source>
</reference>
<proteinExistence type="inferred from homology"/>
<dbReference type="AlphaFoldDB" id="A0A4Q0NVV5"/>
<dbReference type="Gene3D" id="2.40.50.100">
    <property type="match status" value="1"/>
</dbReference>
<dbReference type="InterPro" id="IPR058792">
    <property type="entry name" value="Beta-barrel_RND_2"/>
</dbReference>
<dbReference type="OrthoDB" id="9806939at2"/>
<keyword evidence="8" id="KW-1185">Reference proteome</keyword>
<dbReference type="RefSeq" id="WP_128766539.1">
    <property type="nucleotide sequence ID" value="NZ_JBHUOO010000020.1"/>
</dbReference>
<dbReference type="Pfam" id="PF25954">
    <property type="entry name" value="Beta-barrel_RND_2"/>
    <property type="match status" value="1"/>
</dbReference>
<dbReference type="Pfam" id="PF25967">
    <property type="entry name" value="RND-MFP_C"/>
    <property type="match status" value="1"/>
</dbReference>
<evidence type="ECO:0000259" key="3">
    <source>
        <dbReference type="Pfam" id="PF25893"/>
    </source>
</evidence>
<dbReference type="Proteomes" id="UP000289859">
    <property type="component" value="Unassembled WGS sequence"/>
</dbReference>
<accession>A0A4Q0NVV5</accession>
<dbReference type="PROSITE" id="PS51257">
    <property type="entry name" value="PROKAR_LIPOPROTEIN"/>
    <property type="match status" value="1"/>
</dbReference>
<dbReference type="InterPro" id="IPR058648">
    <property type="entry name" value="HH_CzcB-like"/>
</dbReference>
<evidence type="ECO:0000256" key="2">
    <source>
        <dbReference type="SAM" id="Coils"/>
    </source>
</evidence>
<dbReference type="PANTHER" id="PTHR30469:SF15">
    <property type="entry name" value="HLYD FAMILY OF SECRETION PROTEINS"/>
    <property type="match status" value="1"/>
</dbReference>
<evidence type="ECO:0000313" key="7">
    <source>
        <dbReference type="EMBL" id="RXG16377.1"/>
    </source>
</evidence>
<dbReference type="PANTHER" id="PTHR30469">
    <property type="entry name" value="MULTIDRUG RESISTANCE PROTEIN MDTA"/>
    <property type="match status" value="1"/>
</dbReference>
<dbReference type="SUPFAM" id="SSF111369">
    <property type="entry name" value="HlyD-like secretion proteins"/>
    <property type="match status" value="1"/>
</dbReference>
<dbReference type="NCBIfam" id="TIGR01730">
    <property type="entry name" value="RND_mfp"/>
    <property type="match status" value="1"/>
</dbReference>
<dbReference type="InterPro" id="IPR006143">
    <property type="entry name" value="RND_pump_MFP"/>
</dbReference>
<keyword evidence="2" id="KW-0175">Coiled coil</keyword>
<feature type="domain" description="CusB-like beta-barrel" evidence="4">
    <location>
        <begin position="232"/>
        <end position="304"/>
    </location>
</feature>
<feature type="domain" description="CzcB-like alpha-helical hairpin" evidence="3">
    <location>
        <begin position="134"/>
        <end position="190"/>
    </location>
</feature>
<organism evidence="7 8">
    <name type="scientific">Leeuwenhoekiella polynyae</name>
    <dbReference type="NCBI Taxonomy" id="1550906"/>
    <lineage>
        <taxon>Bacteria</taxon>
        <taxon>Pseudomonadati</taxon>
        <taxon>Bacteroidota</taxon>
        <taxon>Flavobacteriia</taxon>
        <taxon>Flavobacteriales</taxon>
        <taxon>Flavobacteriaceae</taxon>
        <taxon>Leeuwenhoekiella</taxon>
    </lineage>
</organism>
<comment type="similarity">
    <text evidence="1">Belongs to the membrane fusion protein (MFP) (TC 8.A.1) family.</text>
</comment>
<dbReference type="GO" id="GO:0015562">
    <property type="term" value="F:efflux transmembrane transporter activity"/>
    <property type="evidence" value="ECO:0007669"/>
    <property type="project" value="TreeGrafter"/>
</dbReference>
<dbReference type="GO" id="GO:1990281">
    <property type="term" value="C:efflux pump complex"/>
    <property type="evidence" value="ECO:0007669"/>
    <property type="project" value="TreeGrafter"/>
</dbReference>
<feature type="domain" description="Multidrug resistance protein MdtA-like C-terminal permuted SH3" evidence="5">
    <location>
        <begin position="310"/>
        <end position="373"/>
    </location>
</feature>
<evidence type="ECO:0000313" key="8">
    <source>
        <dbReference type="Proteomes" id="UP000289859"/>
    </source>
</evidence>
<dbReference type="InterPro" id="IPR058647">
    <property type="entry name" value="BSH_CzcB-like"/>
</dbReference>
<feature type="domain" description="CzcB-like barrel-sandwich hybrid" evidence="6">
    <location>
        <begin position="103"/>
        <end position="218"/>
    </location>
</feature>
<dbReference type="Pfam" id="PF25893">
    <property type="entry name" value="HH_CzcB"/>
    <property type="match status" value="1"/>
</dbReference>
<dbReference type="Gene3D" id="2.40.30.170">
    <property type="match status" value="1"/>
</dbReference>
<comment type="caution">
    <text evidence="7">The sequence shown here is derived from an EMBL/GenBank/DDBJ whole genome shotgun (WGS) entry which is preliminary data.</text>
</comment>
<evidence type="ECO:0000256" key="1">
    <source>
        <dbReference type="ARBA" id="ARBA00009477"/>
    </source>
</evidence>
<evidence type="ECO:0000259" key="4">
    <source>
        <dbReference type="Pfam" id="PF25954"/>
    </source>
</evidence>
<dbReference type="FunFam" id="2.40.30.170:FF:000010">
    <property type="entry name" value="Efflux RND transporter periplasmic adaptor subunit"/>
    <property type="match status" value="1"/>
</dbReference>
<dbReference type="Gene3D" id="1.10.287.470">
    <property type="entry name" value="Helix hairpin bin"/>
    <property type="match status" value="1"/>
</dbReference>
<dbReference type="EMBL" id="QOVK01000019">
    <property type="protein sequence ID" value="RXG16377.1"/>
    <property type="molecule type" value="Genomic_DNA"/>
</dbReference>
<feature type="coiled-coil region" evidence="2">
    <location>
        <begin position="33"/>
        <end position="67"/>
    </location>
</feature>
<name>A0A4Q0NVV5_9FLAO</name>
<dbReference type="Gene3D" id="2.40.420.20">
    <property type="match status" value="1"/>
</dbReference>
<sequence>MKNIFTLAFLTLLLVSCGGKEESVDAIIEKGDLSAMRAKKTELLAQQNELKANIDSLNTAIEKQDVKKKAALVTTTTLKDTLFKHYFEVQGNVNTDQNIILYAEYTGVLTQVYVKEGQRVSKGQRLARIDDGGLSSELARQEAQASLAKTTYERQKRLWDQQIGSEISYLEAKSNYDAMQAATDQLRSRVSKTVITAPFAGVVDNTLADQGQVVNAGQTGVLRLVNLSDMYVEASIPESFLGKVEEGTEVKIRLASIGKTYDGKIRQVGNFVSPDNRTFDVKISIPNPDNAVKPNLIATVMVNDYSVESAIVIPENVIQQNAMGNSITYVFDEQADGTAVAKQVQIEEGYSDDQYVEITSGLEPGDQLIIEGVRSLRDGQHVELKDKSSNNQ</sequence>
<evidence type="ECO:0000259" key="6">
    <source>
        <dbReference type="Pfam" id="PF25973"/>
    </source>
</evidence>
<dbReference type="InterPro" id="IPR058627">
    <property type="entry name" value="MdtA-like_C"/>
</dbReference>
<protein>
    <submittedName>
        <fullName evidence="7">RND family efflux transporter MFP subunit</fullName>
    </submittedName>
</protein>
<evidence type="ECO:0000259" key="5">
    <source>
        <dbReference type="Pfam" id="PF25967"/>
    </source>
</evidence>